<keyword evidence="2" id="KW-0812">Transmembrane</keyword>
<feature type="transmembrane region" description="Helical" evidence="2">
    <location>
        <begin position="130"/>
        <end position="151"/>
    </location>
</feature>
<organism evidence="4 5">
    <name type="scientific">Candidatus Scatomorpha merdipullorum</name>
    <dbReference type="NCBI Taxonomy" id="2840927"/>
    <lineage>
        <taxon>Bacteria</taxon>
        <taxon>Bacillati</taxon>
        <taxon>Bacillota</taxon>
        <taxon>Clostridia</taxon>
        <taxon>Eubacteriales</taxon>
        <taxon>Candidatus Scatomorpha</taxon>
    </lineage>
</organism>
<dbReference type="InterPro" id="IPR052173">
    <property type="entry name" value="Beta-lactam_resp_regulator"/>
</dbReference>
<gene>
    <name evidence="4" type="ORF">IAC18_03800</name>
</gene>
<feature type="transmembrane region" description="Helical" evidence="2">
    <location>
        <begin position="12"/>
        <end position="33"/>
    </location>
</feature>
<feature type="domain" description="Peptidase M56" evidence="3">
    <location>
        <begin position="12"/>
        <end position="292"/>
    </location>
</feature>
<proteinExistence type="predicted"/>
<keyword evidence="2" id="KW-1133">Transmembrane helix</keyword>
<evidence type="ECO:0000313" key="5">
    <source>
        <dbReference type="Proteomes" id="UP000824001"/>
    </source>
</evidence>
<name>A0A9D1JUM8_9FIRM</name>
<feature type="region of interest" description="Disordered" evidence="1">
    <location>
        <begin position="324"/>
        <end position="346"/>
    </location>
</feature>
<dbReference type="Proteomes" id="UP000824001">
    <property type="component" value="Unassembled WGS sequence"/>
</dbReference>
<sequence length="623" mass="67681">MQFFMYRLLPLILNMSLTASVVILAVLLARLILKRAPRRYSYALWAVVLFRLLCPASFSSALSLLSLASAPAGAAAGEVSMVDYIPMDVVHNAASAVELPFGVFNDAVNSALPQGAEQTGAEPLEAPVCFLTILWCLVAAGMIFAGLVKYVDLRLRLWDSQKLEGRVRSSKYISTAFAAGIFRPRIYLPERLTERERDCVLAHERSHIRRGDHIIKPLAYLALCVHWFNPLVWLAWRLALRDMEDSCDEAAIRRLGPDAKADYAQTLLNLATGRRSSAGAALAFGDDVERRIKGVANMKIQKKYAGVLAGLLALAVIAGCAANPAEPPETPEPAQEPVTETSSAEPTGMCATAEEAAVIYQPGLDTVDVGVAGGEVRAANVTDRRITDFQKVCEIEGLAEGAVVEGYTYKSWCTLDLPVNEIMLAGAMELDGDWICLDGTMLGYALRYPDGSYDPCGALVLNDRVAQYESYSELVWDEYCSARGLMPLYIVDLRHELGSEENSPFRRFDGDGWYIYLPLSGWEISFDDIGVFSGPAGGGTAGVTLELMEGPGEDGAVVSRVDADGVHTLTRVVSNGDSHYLLTGSWGENVFDSQAEAGVQSEAVVRLIMESFTLWDGHPESLA</sequence>
<feature type="compositionally biased region" description="Low complexity" evidence="1">
    <location>
        <begin position="332"/>
        <end position="341"/>
    </location>
</feature>
<dbReference type="CDD" id="cd07341">
    <property type="entry name" value="M56_BlaR1_MecR1_like"/>
    <property type="match status" value="1"/>
</dbReference>
<protein>
    <recommendedName>
        <fullName evidence="3">Peptidase M56 domain-containing protein</fullName>
    </recommendedName>
</protein>
<evidence type="ECO:0000259" key="3">
    <source>
        <dbReference type="Pfam" id="PF05569"/>
    </source>
</evidence>
<feature type="transmembrane region" description="Helical" evidence="2">
    <location>
        <begin position="40"/>
        <end position="58"/>
    </location>
</feature>
<evidence type="ECO:0000256" key="1">
    <source>
        <dbReference type="SAM" id="MobiDB-lite"/>
    </source>
</evidence>
<reference evidence="4" key="2">
    <citation type="journal article" date="2021" name="PeerJ">
        <title>Extensive microbial diversity within the chicken gut microbiome revealed by metagenomics and culture.</title>
        <authorList>
            <person name="Gilroy R."/>
            <person name="Ravi A."/>
            <person name="Getino M."/>
            <person name="Pursley I."/>
            <person name="Horton D.L."/>
            <person name="Alikhan N.F."/>
            <person name="Baker D."/>
            <person name="Gharbi K."/>
            <person name="Hall N."/>
            <person name="Watson M."/>
            <person name="Adriaenssens E.M."/>
            <person name="Foster-Nyarko E."/>
            <person name="Jarju S."/>
            <person name="Secka A."/>
            <person name="Antonio M."/>
            <person name="Oren A."/>
            <person name="Chaudhuri R.R."/>
            <person name="La Ragione R."/>
            <person name="Hildebrand F."/>
            <person name="Pallen M.J."/>
        </authorList>
    </citation>
    <scope>NUCLEOTIDE SEQUENCE</scope>
    <source>
        <strain evidence="4">ChiHjej10B9-9673</strain>
    </source>
</reference>
<comment type="caution">
    <text evidence="4">The sequence shown here is derived from an EMBL/GenBank/DDBJ whole genome shotgun (WGS) entry which is preliminary data.</text>
</comment>
<dbReference type="AlphaFoldDB" id="A0A9D1JUM8"/>
<evidence type="ECO:0000313" key="4">
    <source>
        <dbReference type="EMBL" id="HIS66670.1"/>
    </source>
</evidence>
<dbReference type="Pfam" id="PF05569">
    <property type="entry name" value="Peptidase_M56"/>
    <property type="match status" value="1"/>
</dbReference>
<dbReference type="PANTHER" id="PTHR34978">
    <property type="entry name" value="POSSIBLE SENSOR-TRANSDUCER PROTEIN BLAR"/>
    <property type="match status" value="1"/>
</dbReference>
<dbReference type="EMBL" id="DVJK01000106">
    <property type="protein sequence ID" value="HIS66670.1"/>
    <property type="molecule type" value="Genomic_DNA"/>
</dbReference>
<accession>A0A9D1JUM8</accession>
<keyword evidence="2" id="KW-0472">Membrane</keyword>
<dbReference type="PANTHER" id="PTHR34978:SF3">
    <property type="entry name" value="SLR0241 PROTEIN"/>
    <property type="match status" value="1"/>
</dbReference>
<reference evidence="4" key="1">
    <citation type="submission" date="2020-10" db="EMBL/GenBank/DDBJ databases">
        <authorList>
            <person name="Gilroy R."/>
        </authorList>
    </citation>
    <scope>NUCLEOTIDE SEQUENCE</scope>
    <source>
        <strain evidence="4">ChiHjej10B9-9673</strain>
    </source>
</reference>
<feature type="transmembrane region" description="Helical" evidence="2">
    <location>
        <begin position="218"/>
        <end position="236"/>
    </location>
</feature>
<evidence type="ECO:0000256" key="2">
    <source>
        <dbReference type="SAM" id="Phobius"/>
    </source>
</evidence>
<dbReference type="InterPro" id="IPR008756">
    <property type="entry name" value="Peptidase_M56"/>
</dbReference>